<evidence type="ECO:0000256" key="3">
    <source>
        <dbReference type="PROSITE-ProRule" id="PRU01248"/>
    </source>
</evidence>
<sequence length="271" mass="31642">MRDEYFENWFKLYKTNLSTTTLLHYDITLKEIRAHFGNKPSQRIKRHDYQQFLNQFGANKSRETVEKVNTHIRALVQDAVEEQILLHDFTRKAKLSETIPAKKAEEKHLDFLEARQLKKAAKMQLDQGLGYYLIYLALATGARFSELVALTRTDFDFDNCTIRIDKTWGYMKRSPEGFDPTKNEKTNRIIRIGEKTMAIFRRLFDTSPPNIYNLVFFSEDSKYKVISNTGANKLLQKTLTELGIEPITMHGLRHTHASIMLFKGISIYYVS</sequence>
<dbReference type="Proteomes" id="UP000784880">
    <property type="component" value="Unassembled WGS sequence"/>
</dbReference>
<dbReference type="CDD" id="cd01189">
    <property type="entry name" value="INT_ICEBs1_C_like"/>
    <property type="match status" value="1"/>
</dbReference>
<gene>
    <name evidence="6" type="ORF">KS419_01965</name>
</gene>
<dbReference type="EMBL" id="JAHQCS010000035">
    <property type="protein sequence ID" value="MBU9710508.1"/>
    <property type="molecule type" value="Genomic_DNA"/>
</dbReference>
<dbReference type="Pfam" id="PF00589">
    <property type="entry name" value="Phage_integrase"/>
    <property type="match status" value="1"/>
</dbReference>
<keyword evidence="7" id="KW-1185">Reference proteome</keyword>
<protein>
    <submittedName>
        <fullName evidence="6">Site-specific integrase</fullName>
    </submittedName>
</protein>
<name>A0ABS6JAG1_9BACI</name>
<keyword evidence="2" id="KW-0229">DNA integration</keyword>
<dbReference type="InterPro" id="IPR050808">
    <property type="entry name" value="Phage_Integrase"/>
</dbReference>
<dbReference type="PROSITE" id="PS51898">
    <property type="entry name" value="TYR_RECOMBINASE"/>
    <property type="match status" value="1"/>
</dbReference>
<evidence type="ECO:0000256" key="2">
    <source>
        <dbReference type="ARBA" id="ARBA00022908"/>
    </source>
</evidence>
<evidence type="ECO:0000256" key="1">
    <source>
        <dbReference type="ARBA" id="ARBA00008857"/>
    </source>
</evidence>
<keyword evidence="3" id="KW-0238">DNA-binding</keyword>
<organism evidence="6 7">
    <name type="scientific">Evansella tamaricis</name>
    <dbReference type="NCBI Taxonomy" id="2069301"/>
    <lineage>
        <taxon>Bacteria</taxon>
        <taxon>Bacillati</taxon>
        <taxon>Bacillota</taxon>
        <taxon>Bacilli</taxon>
        <taxon>Bacillales</taxon>
        <taxon>Bacillaceae</taxon>
        <taxon>Evansella</taxon>
    </lineage>
</organism>
<feature type="domain" description="Tyr recombinase" evidence="4">
    <location>
        <begin position="104"/>
        <end position="271"/>
    </location>
</feature>
<comment type="caution">
    <text evidence="6">The sequence shown here is derived from an EMBL/GenBank/DDBJ whole genome shotgun (WGS) entry which is preliminary data.</text>
</comment>
<feature type="domain" description="Core-binding (CB)" evidence="5">
    <location>
        <begin position="1"/>
        <end position="80"/>
    </location>
</feature>
<dbReference type="Pfam" id="PF14659">
    <property type="entry name" value="Phage_int_SAM_3"/>
    <property type="match status" value="1"/>
</dbReference>
<dbReference type="PROSITE" id="PS51900">
    <property type="entry name" value="CB"/>
    <property type="match status" value="1"/>
</dbReference>
<dbReference type="InterPro" id="IPR044068">
    <property type="entry name" value="CB"/>
</dbReference>
<dbReference type="InterPro" id="IPR004107">
    <property type="entry name" value="Integrase_SAM-like_N"/>
</dbReference>
<accession>A0ABS6JAG1</accession>
<evidence type="ECO:0000313" key="7">
    <source>
        <dbReference type="Proteomes" id="UP000784880"/>
    </source>
</evidence>
<dbReference type="PANTHER" id="PTHR30629:SF2">
    <property type="entry name" value="PROPHAGE INTEGRASE INTS-RELATED"/>
    <property type="match status" value="1"/>
</dbReference>
<comment type="similarity">
    <text evidence="1">Belongs to the 'phage' integrase family.</text>
</comment>
<evidence type="ECO:0000259" key="5">
    <source>
        <dbReference type="PROSITE" id="PS51900"/>
    </source>
</evidence>
<dbReference type="InterPro" id="IPR002104">
    <property type="entry name" value="Integrase_catalytic"/>
</dbReference>
<evidence type="ECO:0000259" key="4">
    <source>
        <dbReference type="PROSITE" id="PS51898"/>
    </source>
</evidence>
<proteinExistence type="inferred from homology"/>
<reference evidence="6 7" key="1">
    <citation type="submission" date="2021-06" db="EMBL/GenBank/DDBJ databases">
        <title>Bacillus sp. RD4P76, an endophyte from a halophyte.</title>
        <authorList>
            <person name="Sun J.-Q."/>
        </authorList>
    </citation>
    <scope>NUCLEOTIDE SEQUENCE [LARGE SCALE GENOMIC DNA]</scope>
    <source>
        <strain evidence="6 7">CGMCC 1.15917</strain>
    </source>
</reference>
<dbReference type="PANTHER" id="PTHR30629">
    <property type="entry name" value="PROPHAGE INTEGRASE"/>
    <property type="match status" value="1"/>
</dbReference>
<evidence type="ECO:0000313" key="6">
    <source>
        <dbReference type="EMBL" id="MBU9710508.1"/>
    </source>
</evidence>
<dbReference type="RefSeq" id="WP_217064401.1">
    <property type="nucleotide sequence ID" value="NZ_JAHQCS010000035.1"/>
</dbReference>